<dbReference type="Proteomes" id="UP000887580">
    <property type="component" value="Unplaced"/>
</dbReference>
<protein>
    <submittedName>
        <fullName evidence="2">SEA domain-containing protein</fullName>
    </submittedName>
</protein>
<accession>A0AC35GXZ8</accession>
<proteinExistence type="predicted"/>
<evidence type="ECO:0000313" key="2">
    <source>
        <dbReference type="WBParaSite" id="PS1159_v2.g9865.t1"/>
    </source>
</evidence>
<name>A0AC35GXZ8_9BILA</name>
<sequence>MVETESIEEIYDENEEAEERRVYRKGRRRVWILIGATVTCILIIVGIILAIVLSGKKSPTPVLAHYFQHKNLGEGITFLTIAFYNSNHTVLTKDYGLDETKDYIIESITSPEWKSYIEIDQNLVIRFMPYTNQTLALTEFSTNVKDILNNFYAIQSSNSVALPSQVQVTSEFLTNISKVQLQKEHNFMLYTPSLSAYGSNLSLVKDIEESGKILSKMQREIEKIIIIAPGYNQRTINGYNVNSTNAEIIFGDGNITQQIVNSINPFIKTSTNTTPTSNHVSTTTTTTETLTTTTSGETTTLPITSVQKTTTKSGPPTSTSTVKPHSNSHVSPHLTSTTLNPIISTTNRVITTTLTTQKSTELTTAYSTITPTQANPQLQISHPQPQ</sequence>
<dbReference type="WBParaSite" id="PS1159_v2.g9865.t1">
    <property type="protein sequence ID" value="PS1159_v2.g9865.t1"/>
    <property type="gene ID" value="PS1159_v2.g9865"/>
</dbReference>
<evidence type="ECO:0000313" key="1">
    <source>
        <dbReference type="Proteomes" id="UP000887580"/>
    </source>
</evidence>
<organism evidence="1 2">
    <name type="scientific">Panagrolaimus sp. PS1159</name>
    <dbReference type="NCBI Taxonomy" id="55785"/>
    <lineage>
        <taxon>Eukaryota</taxon>
        <taxon>Metazoa</taxon>
        <taxon>Ecdysozoa</taxon>
        <taxon>Nematoda</taxon>
        <taxon>Chromadorea</taxon>
        <taxon>Rhabditida</taxon>
        <taxon>Tylenchina</taxon>
        <taxon>Panagrolaimomorpha</taxon>
        <taxon>Panagrolaimoidea</taxon>
        <taxon>Panagrolaimidae</taxon>
        <taxon>Panagrolaimus</taxon>
    </lineage>
</organism>
<reference evidence="2" key="1">
    <citation type="submission" date="2022-11" db="UniProtKB">
        <authorList>
            <consortium name="WormBaseParasite"/>
        </authorList>
    </citation>
    <scope>IDENTIFICATION</scope>
</reference>